<gene>
    <name evidence="5" type="ORF">IRJ18_05270</name>
</gene>
<evidence type="ECO:0000256" key="2">
    <source>
        <dbReference type="ARBA" id="ARBA00023295"/>
    </source>
</evidence>
<accession>A0ABR9XEE6</accession>
<comment type="similarity">
    <text evidence="3">Belongs to the glycosyl hydrolase 5 (cellulase A) family.</text>
</comment>
<evidence type="ECO:0000256" key="3">
    <source>
        <dbReference type="RuleBase" id="RU361153"/>
    </source>
</evidence>
<evidence type="ECO:0000256" key="1">
    <source>
        <dbReference type="ARBA" id="ARBA00022801"/>
    </source>
</evidence>
<keyword evidence="6" id="KW-1185">Reference proteome</keyword>
<evidence type="ECO:0000259" key="4">
    <source>
        <dbReference type="Pfam" id="PF00150"/>
    </source>
</evidence>
<name>A0ABR9XEE6_9SPHI</name>
<dbReference type="EMBL" id="JADFFM010000001">
    <property type="protein sequence ID" value="MBE9665762.1"/>
    <property type="molecule type" value="Genomic_DNA"/>
</dbReference>
<evidence type="ECO:0000313" key="5">
    <source>
        <dbReference type="EMBL" id="MBE9665762.1"/>
    </source>
</evidence>
<sequence>MRSIIKSIFVSILIVIVLQNNIKAQATIHHRAVWTKEEAKQWGTNQPWLVGCNFIPSTAINQLEMWQADTFDPKTIDRELGWASGLGMNTVRVYLHDLLWQQDAAGFSNRINTFLVIAAKHHIKPIFVLFDSCWDPFPKLGKQRAPKPGVHNSGWVQNPGYDALQDPKQYPRLKKYVTGLVGRFANDKRILAWDVWNEPDNTNNSSYGKTELKDKAAYILPLLKQAFVWARSVNPTQPLTSAVWKGDWSAPDKLSPIETVQLTQSDIISFHNYDNAAEFEKRVNWLLAYDKPMICTEYMARGNNSFFKTTLPVAKKYHVGALNWGLVDGKTQTKYAWDSWSKHYDGEPPLWFHEIFHKDGTPYRADEVTFIKEITKN</sequence>
<reference evidence="5 6" key="1">
    <citation type="submission" date="2020-10" db="EMBL/GenBank/DDBJ databases">
        <title>Mucilaginibacter mali sp. nov., isolated from rhizosphere soil of apple orchard.</title>
        <authorList>
            <person name="Lee J.-S."/>
            <person name="Kim H.S."/>
            <person name="Kim J.-S."/>
        </authorList>
    </citation>
    <scope>NUCLEOTIDE SEQUENCE [LARGE SCALE GENOMIC DNA]</scope>
    <source>
        <strain evidence="5 6">KCTC 23157</strain>
    </source>
</reference>
<keyword evidence="2 3" id="KW-0326">Glycosidase</keyword>
<dbReference type="RefSeq" id="WP_194105150.1">
    <property type="nucleotide sequence ID" value="NZ_JADFFM010000001.1"/>
</dbReference>
<keyword evidence="1 3" id="KW-0378">Hydrolase</keyword>
<comment type="caution">
    <text evidence="5">The sequence shown here is derived from an EMBL/GenBank/DDBJ whole genome shotgun (WGS) entry which is preliminary data.</text>
</comment>
<evidence type="ECO:0000313" key="6">
    <source>
        <dbReference type="Proteomes" id="UP000632774"/>
    </source>
</evidence>
<dbReference type="InterPro" id="IPR017853">
    <property type="entry name" value="GH"/>
</dbReference>
<dbReference type="Pfam" id="PF00150">
    <property type="entry name" value="Cellulase"/>
    <property type="match status" value="1"/>
</dbReference>
<dbReference type="SUPFAM" id="SSF51445">
    <property type="entry name" value="(Trans)glycosidases"/>
    <property type="match status" value="1"/>
</dbReference>
<dbReference type="InterPro" id="IPR001547">
    <property type="entry name" value="Glyco_hydro_5"/>
</dbReference>
<proteinExistence type="inferred from homology"/>
<feature type="domain" description="Glycoside hydrolase family 5" evidence="4">
    <location>
        <begin position="150"/>
        <end position="324"/>
    </location>
</feature>
<protein>
    <submittedName>
        <fullName evidence="5">Cellulase family glycosylhydrolase</fullName>
    </submittedName>
</protein>
<organism evidence="5 6">
    <name type="scientific">Mucilaginibacter boryungensis</name>
    <dbReference type="NCBI Taxonomy" id="768480"/>
    <lineage>
        <taxon>Bacteria</taxon>
        <taxon>Pseudomonadati</taxon>
        <taxon>Bacteroidota</taxon>
        <taxon>Sphingobacteriia</taxon>
        <taxon>Sphingobacteriales</taxon>
        <taxon>Sphingobacteriaceae</taxon>
        <taxon>Mucilaginibacter</taxon>
    </lineage>
</organism>
<dbReference type="Proteomes" id="UP000632774">
    <property type="component" value="Unassembled WGS sequence"/>
</dbReference>
<dbReference type="Gene3D" id="3.20.20.80">
    <property type="entry name" value="Glycosidases"/>
    <property type="match status" value="1"/>
</dbReference>